<dbReference type="KEGG" id="mtuy:H3143_02605"/>
<organism evidence="3 4">
    <name type="scientific">Mycoplasma tullyi</name>
    <dbReference type="NCBI Taxonomy" id="1612150"/>
    <lineage>
        <taxon>Bacteria</taxon>
        <taxon>Bacillati</taxon>
        <taxon>Mycoplasmatota</taxon>
        <taxon>Mollicutes</taxon>
        <taxon>Mycoplasmataceae</taxon>
        <taxon>Mycoplasma</taxon>
    </lineage>
</organism>
<feature type="signal peptide" evidence="1">
    <location>
        <begin position="1"/>
        <end position="29"/>
    </location>
</feature>
<proteinExistence type="predicted"/>
<evidence type="ECO:0000259" key="2">
    <source>
        <dbReference type="Pfam" id="PF00496"/>
    </source>
</evidence>
<reference evidence="3 4" key="1">
    <citation type="journal article" date="2017" name="Int. J. Syst. Evol. Microbiol.">
        <title>Mycoplasma tullyi sp. nov., isolated from penguins of the genus Spheniscus.</title>
        <authorList>
            <person name="Yavari C.A."/>
            <person name="Ramirez A.S."/>
            <person name="Nicholas R.A.J."/>
            <person name="Radford A.D."/>
            <person name="Darby A.C."/>
            <person name="Bradbury J.M."/>
        </authorList>
    </citation>
    <scope>NUCLEOTIDE SEQUENCE [LARGE SCALE GENOMIC DNA]</scope>
    <source>
        <strain evidence="3 4">56A97T</strain>
    </source>
</reference>
<feature type="domain" description="Solute-binding protein family 5" evidence="2">
    <location>
        <begin position="384"/>
        <end position="737"/>
    </location>
</feature>
<dbReference type="InterPro" id="IPR000914">
    <property type="entry name" value="SBP_5_dom"/>
</dbReference>
<evidence type="ECO:0000313" key="3">
    <source>
        <dbReference type="EMBL" id="QMT98370.1"/>
    </source>
</evidence>
<keyword evidence="1" id="KW-0732">Signal</keyword>
<dbReference type="Pfam" id="PF00496">
    <property type="entry name" value="SBP_bac_5"/>
    <property type="match status" value="1"/>
</dbReference>
<dbReference type="InterPro" id="IPR016880">
    <property type="entry name" value="ABC_oligopep_solut-bd_myco_prd"/>
</dbReference>
<dbReference type="EMBL" id="CP059674">
    <property type="protein sequence ID" value="QMT98370.1"/>
    <property type="molecule type" value="Genomic_DNA"/>
</dbReference>
<evidence type="ECO:0000313" key="4">
    <source>
        <dbReference type="Proteomes" id="UP000514704"/>
    </source>
</evidence>
<sequence>MKFKFKKVIKLATFALVPLSMLLSSCTSATPNQERQVNASAQNINPNDYDLGLVTNPLNTLNYVKYNSVDRVLPSLVDPYLKNGPSDALKRVLTAKRSYNFGLINIPQDRSTSNFDTYYKTNESAIESDNGTGVIGSSFYQLDNFNIVGGLADDSGAGSDLKTRATIYAFRNPRNTNNFMALTGYTNVKKNRWSNGDFSTSQDIRDYLEYILDLNTGSQKLDTIRRYGIRGVDRFIDAQRDYLAKFNKSYKNPFGRRNYIFNEDLKMYVQDPNQTEADLYPSQTLDDKNQPLDTKEVEAIKSAAKDLGFYTGQLFLDYDNSFVAKYLSLNPNFSLDAEVQDFRVMTPDNTPATIKLVKNPYLNPYQKFDVKTPDLQGSLQPLSKDENSFTLIFDENQTPNLSFLIGTILESLYPVNRRYIETTGGGIDRYGSEPEKFLTNGPFIIPKDDGILLGPNGYINLAKNLDYFDAENTISNKIRIFFSQNPNTNALFFEDGLISQTLIPANRINRYWADPKIKRFLNKNQGFGTIAYGLNLDLETNANSYIQDQDLRNAIYYAINRSDVLRFVGWDFSFPTSTWTSYGQHKSYDGRNLELFFEGQKSKAQNGKEFDLLNYDFVTHLSKGFNFEKTVRHDLAHDLQTARFYLDKFKAKHPGLRQVTLNFLDNSSDEQVRGATYLKQAMLEAFGGYINIEEKSLPENIFASYIEKGQYDIIYQNYDRFSGGQPQDGILTFFKNDGVDSFRQKNIGFKENPVGSYTYLDYLSNLVLEALQKTDGPSVSRLSILKPDIDRIMMIINSDPTLLAAYNKAVNSLSSFDLNTFSADYLSGIILKLNQDNPGFEMTRYSNQYVNALLDYMIISKWRRDPDQFNQRRNENVATARLHTAFNLILPSYKTVDEIAQLTDDTRVRLEIDTLNQVGTDEAQVQPSFWKKFIELSLPKFNESTIDYSSRLSSFFSGNFSDEELKENWSLDYVYQFIGAIEKIIRDSGLIIPLMEVDTNWEVTRVGGVGSLYTFSLQYAYDYTKPPRDGLPRTREA</sequence>
<evidence type="ECO:0000256" key="1">
    <source>
        <dbReference type="SAM" id="SignalP"/>
    </source>
</evidence>
<dbReference type="Proteomes" id="UP000514704">
    <property type="component" value="Chromosome"/>
</dbReference>
<keyword evidence="4" id="KW-1185">Reference proteome</keyword>
<dbReference type="Gene3D" id="3.10.105.10">
    <property type="entry name" value="Dipeptide-binding Protein, Domain 3"/>
    <property type="match status" value="1"/>
</dbReference>
<dbReference type="AlphaFoldDB" id="A0A7D7U3F4"/>
<dbReference type="Gene3D" id="3.40.190.10">
    <property type="entry name" value="Periplasmic binding protein-like II"/>
    <property type="match status" value="1"/>
</dbReference>
<name>A0A7D7U3F4_9MOLU</name>
<dbReference type="PIRSF" id="PIRSF028335">
    <property type="entry name" value="ABC_oligopep_OppA_prd"/>
    <property type="match status" value="1"/>
</dbReference>
<dbReference type="PROSITE" id="PS51257">
    <property type="entry name" value="PROKAR_LIPOPROTEIN"/>
    <property type="match status" value="1"/>
</dbReference>
<dbReference type="SUPFAM" id="SSF53850">
    <property type="entry name" value="Periplasmic binding protein-like II"/>
    <property type="match status" value="1"/>
</dbReference>
<accession>A0A7D7U3F4</accession>
<dbReference type="RefSeq" id="WP_182078657.1">
    <property type="nucleotide sequence ID" value="NZ_CP059674.1"/>
</dbReference>
<feature type="chain" id="PRO_5027862536" evidence="1">
    <location>
        <begin position="30"/>
        <end position="1037"/>
    </location>
</feature>
<gene>
    <name evidence="3" type="ORF">H3143_02605</name>
</gene>
<protein>
    <submittedName>
        <fullName evidence="3">Peptide ABC transporter substrate-binding protein</fullName>
    </submittedName>
</protein>